<dbReference type="PANTHER" id="PTHR11439:SF450">
    <property type="entry name" value="REVERSE TRANSCRIPTASE TY1_COPIA-TYPE DOMAIN-CONTAINING PROTEIN"/>
    <property type="match status" value="1"/>
</dbReference>
<protein>
    <submittedName>
        <fullName evidence="1">Uncharacterized protein</fullName>
    </submittedName>
</protein>
<gene>
    <name evidence="1" type="ORF">ACH5RR_029890</name>
</gene>
<evidence type="ECO:0000313" key="1">
    <source>
        <dbReference type="EMBL" id="KAL3510489.1"/>
    </source>
</evidence>
<accession>A0ABD2YW72</accession>
<evidence type="ECO:0000313" key="2">
    <source>
        <dbReference type="Proteomes" id="UP001630127"/>
    </source>
</evidence>
<dbReference type="PANTHER" id="PTHR11439">
    <property type="entry name" value="GAG-POL-RELATED RETROTRANSPOSON"/>
    <property type="match status" value="1"/>
</dbReference>
<dbReference type="CDD" id="cd09272">
    <property type="entry name" value="RNase_HI_RT_Ty1"/>
    <property type="match status" value="1"/>
</dbReference>
<sequence>MNYGLKITRHASTTLHMYSDVDWAGDINDRTSTSGHILFLGSNPISWSSKKQRTVACSSIEAKYRAVASALAETNWVQNLLRELHVPITITPTIYCDNIGATHLCQNLVF</sequence>
<comment type="caution">
    <text evidence="1">The sequence shown here is derived from an EMBL/GenBank/DDBJ whole genome shotgun (WGS) entry which is preliminary data.</text>
</comment>
<proteinExistence type="predicted"/>
<name>A0ABD2YW72_9GENT</name>
<organism evidence="1 2">
    <name type="scientific">Cinchona calisaya</name>
    <dbReference type="NCBI Taxonomy" id="153742"/>
    <lineage>
        <taxon>Eukaryota</taxon>
        <taxon>Viridiplantae</taxon>
        <taxon>Streptophyta</taxon>
        <taxon>Embryophyta</taxon>
        <taxon>Tracheophyta</taxon>
        <taxon>Spermatophyta</taxon>
        <taxon>Magnoliopsida</taxon>
        <taxon>eudicotyledons</taxon>
        <taxon>Gunneridae</taxon>
        <taxon>Pentapetalae</taxon>
        <taxon>asterids</taxon>
        <taxon>lamiids</taxon>
        <taxon>Gentianales</taxon>
        <taxon>Rubiaceae</taxon>
        <taxon>Cinchonoideae</taxon>
        <taxon>Cinchoneae</taxon>
        <taxon>Cinchona</taxon>
    </lineage>
</organism>
<reference evidence="1 2" key="1">
    <citation type="submission" date="2024-11" db="EMBL/GenBank/DDBJ databases">
        <title>A near-complete genome assembly of Cinchona calisaya.</title>
        <authorList>
            <person name="Lian D.C."/>
            <person name="Zhao X.W."/>
            <person name="Wei L."/>
        </authorList>
    </citation>
    <scope>NUCLEOTIDE SEQUENCE [LARGE SCALE GENOMIC DNA]</scope>
    <source>
        <tissue evidence="1">Nenye</tissue>
    </source>
</reference>
<dbReference type="EMBL" id="JBJUIK010000012">
    <property type="protein sequence ID" value="KAL3510489.1"/>
    <property type="molecule type" value="Genomic_DNA"/>
</dbReference>
<dbReference type="Proteomes" id="UP001630127">
    <property type="component" value="Unassembled WGS sequence"/>
</dbReference>
<dbReference type="AlphaFoldDB" id="A0ABD2YW72"/>
<keyword evidence="2" id="KW-1185">Reference proteome</keyword>